<evidence type="ECO:0000313" key="2">
    <source>
        <dbReference type="EMBL" id="GIN59152.1"/>
    </source>
</evidence>
<evidence type="ECO:0000256" key="1">
    <source>
        <dbReference type="SAM" id="Phobius"/>
    </source>
</evidence>
<feature type="transmembrane region" description="Helical" evidence="1">
    <location>
        <begin position="602"/>
        <end position="619"/>
    </location>
</feature>
<feature type="transmembrane region" description="Helical" evidence="1">
    <location>
        <begin position="169"/>
        <end position="189"/>
    </location>
</feature>
<dbReference type="Proteomes" id="UP000679950">
    <property type="component" value="Unassembled WGS sequence"/>
</dbReference>
<evidence type="ECO:0000313" key="3">
    <source>
        <dbReference type="Proteomes" id="UP000679950"/>
    </source>
</evidence>
<reference evidence="2 3" key="1">
    <citation type="submission" date="2021-03" db="EMBL/GenBank/DDBJ databases">
        <title>Antimicrobial resistance genes in bacteria isolated from Japanese honey, and their potential for conferring macrolide and lincosamide resistance in the American foulbrood pathogen Paenibacillus larvae.</title>
        <authorList>
            <person name="Okamoto M."/>
            <person name="Kumagai M."/>
            <person name="Kanamori H."/>
            <person name="Takamatsu D."/>
        </authorList>
    </citation>
    <scope>NUCLEOTIDE SEQUENCE [LARGE SCALE GENOMIC DNA]</scope>
    <source>
        <strain evidence="2 3">J8TS2</strain>
    </source>
</reference>
<proteinExistence type="predicted"/>
<name>A0ABQ4KMP7_9BACI</name>
<feature type="transmembrane region" description="Helical" evidence="1">
    <location>
        <begin position="291"/>
        <end position="314"/>
    </location>
</feature>
<keyword evidence="1" id="KW-0812">Transmembrane</keyword>
<organism evidence="2 3">
    <name type="scientific">Lederbergia ruris</name>
    <dbReference type="NCBI Taxonomy" id="217495"/>
    <lineage>
        <taxon>Bacteria</taxon>
        <taxon>Bacillati</taxon>
        <taxon>Bacillota</taxon>
        <taxon>Bacilli</taxon>
        <taxon>Bacillales</taxon>
        <taxon>Bacillaceae</taxon>
        <taxon>Lederbergia</taxon>
    </lineage>
</organism>
<feature type="transmembrane region" description="Helical" evidence="1">
    <location>
        <begin position="248"/>
        <end position="270"/>
    </location>
</feature>
<protein>
    <submittedName>
        <fullName evidence="2">Uncharacterized protein</fullName>
    </submittedName>
</protein>
<keyword evidence="1" id="KW-1133">Transmembrane helix</keyword>
<comment type="caution">
    <text evidence="2">The sequence shown here is derived from an EMBL/GenBank/DDBJ whole genome shotgun (WGS) entry which is preliminary data.</text>
</comment>
<keyword evidence="1" id="KW-0472">Membrane</keyword>
<accession>A0ABQ4KMP7</accession>
<gene>
    <name evidence="2" type="ORF">J8TS2_34710</name>
</gene>
<sequence>MSMYKRMIVIVSGVLFTLLALLAAIITDLNDRDFPQAIGSKSRLDISFNESEFSINEAFSKLKELDARLGLGLIKIAPDLASDKDDKIFVTLNGEGPPDEFTWFNGDETGKIVGKDRLDFSYPDGVYLVTGNTARLSEFEDTLKDAGVKMTRWDASILDSLVFVVMERGFTTVVLASLALTASLALFWLSVKARGRALRILGGSPIVRIQMQDLTEFGGALLISAGIVAIVATSYVGVFHGWMYVSTFIKVLISLQVVVMAISMLAALIMSASAWPSATMLATRQPAVKSLRAVSIVIQALTFILVVATAAPAWSAYKHSSAKAVEMAQWKKLSNQVSIVFATDTDEMADMEPKIGEMVKDAESAEAVALSYTYTQEMWPSIDFGKYSAVSFVNQGWLDLVTKGAKQRAIAPVSYHKLSEELIHGIQEEIEVLSNKEHSKNRFESIQFFHPVEGFRFPVAQGGGGESLHFGDDILLAVVPSLSDTFNDSTLTSMISSSNVVFTGVTATQQLLERHSLDVRALRDRGINGELKVIYIAEEGILQAQFAAYLAWLQNLSLIAQVIAFSVATAISALITATLQAKRDFPLRMAGRSWMRILQSRVGKELFVGGILVSIIVMLQRPNALGIVLLIAAYGLLMVPLSHLFAASWCFNGVSKRRI</sequence>
<feature type="transmembrane region" description="Helical" evidence="1">
    <location>
        <begin position="558"/>
        <end position="581"/>
    </location>
</feature>
<dbReference type="EMBL" id="BORB01000037">
    <property type="protein sequence ID" value="GIN59152.1"/>
    <property type="molecule type" value="Genomic_DNA"/>
</dbReference>
<feature type="transmembrane region" description="Helical" evidence="1">
    <location>
        <begin position="625"/>
        <end position="651"/>
    </location>
</feature>
<dbReference type="RefSeq" id="WP_246516923.1">
    <property type="nucleotide sequence ID" value="NZ_BORB01000037.1"/>
</dbReference>
<feature type="transmembrane region" description="Helical" evidence="1">
    <location>
        <begin position="217"/>
        <end position="242"/>
    </location>
</feature>
<keyword evidence="3" id="KW-1185">Reference proteome</keyword>